<dbReference type="Proteomes" id="UP000681343">
    <property type="component" value="Plasmid pMM35_01"/>
</dbReference>
<dbReference type="InterPro" id="IPR032466">
    <property type="entry name" value="Metal_Hydrolase"/>
</dbReference>
<dbReference type="Gene3D" id="3.20.20.140">
    <property type="entry name" value="Metal-dependent hydrolases"/>
    <property type="match status" value="1"/>
</dbReference>
<geneLocation type="plasmid" evidence="2 3">
    <name>pMM35_01</name>
</geneLocation>
<sequence length="426" mass="45471">MKYALVNGILLDGTEAMQPRPGLTVLLKGDRIEAIVPAGTETPDYEKIDLSGGYVMPGLINLHVHLPASGKPTVKQKDPKKAVRLMTSNALLRSVAFRVCAGYAKTELLSGVTTLRSVGGIQAIDSRLRDKILSGGAVGPRILAGNMAVSVPGGHMAGSLAYEATSPEEAAALVRKIAQDKPDLIKLMITGGVLDAKCKGEPGELKMSPALVKAACDQAHALGLPVAAHVESPQGVRVALEGGVDTIEHGARPDEEILRLFEERKACHIATISPALPYALFDRSVTGASETEQYNGKLVMDGIIDCAKACLARGIPVGLGTDTGCPYITHYDMWREVYYFHKFCGVSNAFALHTATLGNARVAGLGEEIGSVEPGKCADLIVTRQNPLEDLKALRHVDLVIARGKVYRSPKVKKIEKAQRELDKFL</sequence>
<dbReference type="InterPro" id="IPR057744">
    <property type="entry name" value="OTAase-like"/>
</dbReference>
<organism evidence="2 3">
    <name type="scientific">Vescimonas fastidiosa</name>
    <dbReference type="NCBI Taxonomy" id="2714353"/>
    <lineage>
        <taxon>Bacteria</taxon>
        <taxon>Bacillati</taxon>
        <taxon>Bacillota</taxon>
        <taxon>Clostridia</taxon>
        <taxon>Eubacteriales</taxon>
        <taxon>Oscillospiraceae</taxon>
        <taxon>Vescimonas</taxon>
    </lineage>
</organism>
<dbReference type="InterPro" id="IPR011059">
    <property type="entry name" value="Metal-dep_hydrolase_composite"/>
</dbReference>
<evidence type="ECO:0000313" key="2">
    <source>
        <dbReference type="EMBL" id="BCK79601.1"/>
    </source>
</evidence>
<dbReference type="PANTHER" id="PTHR43135">
    <property type="entry name" value="ALPHA-D-RIBOSE 1-METHYLPHOSPHONATE 5-TRIPHOSPHATE DIPHOSPHATASE"/>
    <property type="match status" value="1"/>
</dbReference>
<dbReference type="GO" id="GO:0016810">
    <property type="term" value="F:hydrolase activity, acting on carbon-nitrogen (but not peptide) bonds"/>
    <property type="evidence" value="ECO:0007669"/>
    <property type="project" value="InterPro"/>
</dbReference>
<gene>
    <name evidence="2" type="ORF">MM35RIKEN_17930</name>
</gene>
<accession>A0A810Q295</accession>
<dbReference type="SUPFAM" id="SSF51338">
    <property type="entry name" value="Composite domain of metallo-dependent hydrolases"/>
    <property type="match status" value="1"/>
</dbReference>
<reference evidence="2" key="1">
    <citation type="submission" date="2020-09" db="EMBL/GenBank/DDBJ databases">
        <title>New species isolated from human feces.</title>
        <authorList>
            <person name="Kitahara M."/>
            <person name="Shigeno Y."/>
            <person name="Shime M."/>
            <person name="Matsumoto Y."/>
            <person name="Nakamura S."/>
            <person name="Motooka D."/>
            <person name="Fukuoka S."/>
            <person name="Nishikawa H."/>
            <person name="Benno Y."/>
        </authorList>
    </citation>
    <scope>NUCLEOTIDE SEQUENCE</scope>
    <source>
        <strain evidence="2">MM35</strain>
        <plasmid evidence="2">pMM35_01</plasmid>
    </source>
</reference>
<dbReference type="SUPFAM" id="SSF51556">
    <property type="entry name" value="Metallo-dependent hydrolases"/>
    <property type="match status" value="1"/>
</dbReference>
<feature type="domain" description="Amidohydrolase-related" evidence="1">
    <location>
        <begin position="54"/>
        <end position="406"/>
    </location>
</feature>
<name>A0A810Q295_9FIRM</name>
<evidence type="ECO:0000313" key="3">
    <source>
        <dbReference type="Proteomes" id="UP000681343"/>
    </source>
</evidence>
<dbReference type="EMBL" id="AP023416">
    <property type="protein sequence ID" value="BCK79601.1"/>
    <property type="molecule type" value="Genomic_DNA"/>
</dbReference>
<dbReference type="RefSeq" id="WP_212821283.1">
    <property type="nucleotide sequence ID" value="NZ_AP023416.1"/>
</dbReference>
<dbReference type="InterPro" id="IPR051781">
    <property type="entry name" value="Metallo-dep_Hydrolase"/>
</dbReference>
<dbReference type="Pfam" id="PF01979">
    <property type="entry name" value="Amidohydro_1"/>
    <property type="match status" value="1"/>
</dbReference>
<proteinExistence type="predicted"/>
<keyword evidence="3" id="KW-1185">Reference proteome</keyword>
<dbReference type="PANTHER" id="PTHR43135:SF3">
    <property type="entry name" value="ALPHA-D-RIBOSE 1-METHYLPHOSPHONATE 5-TRIPHOSPHATE DIPHOSPHATASE"/>
    <property type="match status" value="1"/>
</dbReference>
<dbReference type="KEGG" id="vfa:MM35RIKEN_17930"/>
<dbReference type="Gene3D" id="2.30.40.10">
    <property type="entry name" value="Urease, subunit C, domain 1"/>
    <property type="match status" value="1"/>
</dbReference>
<keyword evidence="2" id="KW-0614">Plasmid</keyword>
<protein>
    <submittedName>
        <fullName evidence="2">Imidazolonepropionase</fullName>
    </submittedName>
</protein>
<dbReference type="InterPro" id="IPR006680">
    <property type="entry name" value="Amidohydro-rel"/>
</dbReference>
<dbReference type="CDD" id="cd01299">
    <property type="entry name" value="Met_dep_hydrolase_A"/>
    <property type="match status" value="1"/>
</dbReference>
<evidence type="ECO:0000259" key="1">
    <source>
        <dbReference type="Pfam" id="PF01979"/>
    </source>
</evidence>
<dbReference type="AlphaFoldDB" id="A0A810Q295"/>